<gene>
    <name evidence="2" type="ORF">MKK02DRAFT_44684</name>
</gene>
<dbReference type="GeneID" id="77732249"/>
<dbReference type="PANTHER" id="PTHR13622">
    <property type="entry name" value="THIAMIN PYROPHOSPHOKINASE"/>
    <property type="match status" value="1"/>
</dbReference>
<dbReference type="FunFam" id="3.90.79.10:FF:000019">
    <property type="entry name" value="Thiamin pyrophosphokinase, putative"/>
    <property type="match status" value="1"/>
</dbReference>
<organism evidence="2 3">
    <name type="scientific">Dioszegia hungarica</name>
    <dbReference type="NCBI Taxonomy" id="4972"/>
    <lineage>
        <taxon>Eukaryota</taxon>
        <taxon>Fungi</taxon>
        <taxon>Dikarya</taxon>
        <taxon>Basidiomycota</taxon>
        <taxon>Agaricomycotina</taxon>
        <taxon>Tremellomycetes</taxon>
        <taxon>Tremellales</taxon>
        <taxon>Bulleribasidiaceae</taxon>
        <taxon>Dioszegia</taxon>
    </lineage>
</organism>
<evidence type="ECO:0000313" key="3">
    <source>
        <dbReference type="Proteomes" id="UP001164286"/>
    </source>
</evidence>
<name>A0AA38LUN1_9TREE</name>
<reference evidence="2" key="1">
    <citation type="journal article" date="2022" name="G3 (Bethesda)">
        <title>High quality genome of the basidiomycete yeast Dioszegia hungarica PDD-24b-2 isolated from cloud water.</title>
        <authorList>
            <person name="Jarrige D."/>
            <person name="Haridas S."/>
            <person name="Bleykasten-Grosshans C."/>
            <person name="Joly M."/>
            <person name="Nadalig T."/>
            <person name="Sancelme M."/>
            <person name="Vuilleumier S."/>
            <person name="Grigoriev I.V."/>
            <person name="Amato P."/>
            <person name="Bringel F."/>
        </authorList>
    </citation>
    <scope>NUCLEOTIDE SEQUENCE</scope>
    <source>
        <strain evidence="2">PDD-24b-2</strain>
    </source>
</reference>
<dbReference type="EMBL" id="JAKWFO010000005">
    <property type="protein sequence ID" value="KAI9635985.1"/>
    <property type="molecule type" value="Genomic_DNA"/>
</dbReference>
<keyword evidence="3" id="KW-1185">Reference proteome</keyword>
<dbReference type="AlphaFoldDB" id="A0AA38LUN1"/>
<dbReference type="SUPFAM" id="SSF55811">
    <property type="entry name" value="Nudix"/>
    <property type="match status" value="1"/>
</dbReference>
<dbReference type="Gene3D" id="3.90.79.10">
    <property type="entry name" value="Nucleoside Triphosphate Pyrophosphohydrolase"/>
    <property type="match status" value="1"/>
</dbReference>
<dbReference type="GO" id="GO:0044715">
    <property type="term" value="F:8-oxo-dGDP phosphatase activity"/>
    <property type="evidence" value="ECO:0007669"/>
    <property type="project" value="TreeGrafter"/>
</dbReference>
<dbReference type="Proteomes" id="UP001164286">
    <property type="component" value="Unassembled WGS sequence"/>
</dbReference>
<keyword evidence="2" id="KW-0378">Hydrolase</keyword>
<proteinExistence type="predicted"/>
<feature type="domain" description="Nudix hydrolase" evidence="1">
    <location>
        <begin position="179"/>
        <end position="336"/>
    </location>
</feature>
<comment type="caution">
    <text evidence="2">The sequence shown here is derived from an EMBL/GenBank/DDBJ whole genome shotgun (WGS) entry which is preliminary data.</text>
</comment>
<accession>A0AA38LUN1</accession>
<dbReference type="CDD" id="cd03676">
    <property type="entry name" value="NUDIX_Tnr3_like"/>
    <property type="match status" value="1"/>
</dbReference>
<dbReference type="InterPro" id="IPR015797">
    <property type="entry name" value="NUDIX_hydrolase-like_dom_sf"/>
</dbReference>
<evidence type="ECO:0000313" key="2">
    <source>
        <dbReference type="EMBL" id="KAI9635985.1"/>
    </source>
</evidence>
<dbReference type="InterPro" id="IPR000086">
    <property type="entry name" value="NUDIX_hydrolase_dom"/>
</dbReference>
<dbReference type="PROSITE" id="PS51462">
    <property type="entry name" value="NUDIX"/>
    <property type="match status" value="1"/>
</dbReference>
<protein>
    <submittedName>
        <fullName evidence="2">NUDIX hydrolase domain-like protein</fullName>
    </submittedName>
</protein>
<evidence type="ECO:0000259" key="1">
    <source>
        <dbReference type="PROSITE" id="PS51462"/>
    </source>
</evidence>
<sequence length="374" mass="40837">MPSLLTIVQAADNFPDHISSPYPSHSPDGSERYVPFHLTLADYHASLPPVGLLRPAVLVELRADVGGEYGSPWRFYPAAETASTMDRVDKKAVGLGGRGGDAASECQCCFFAAWVLKQGAEGMSRVVQEAAERWRQEGKFMGKLAGWRNELYQIYASPKSSFFASKPLQGAFANKAFTLERAACAIFGFPTFGVHMTAYEGEGESMKPWVPRRSRTKQTFPGMLDNTVAGGIPAGMSPLDTMVKECGEEASLPESFLLSRIRATGAITEFAITPDGYLQPGVIYTFDLQLSPRTSAEYVEPRPCDGEVESFALMSIPDVLAAMHAGEFKPNCASVLVHFMIRHGMVTADTEPNFIEINWKFGRRLGVAVPSDQT</sequence>
<dbReference type="RefSeq" id="XP_052945762.1">
    <property type="nucleotide sequence ID" value="XM_053093044.1"/>
</dbReference>
<dbReference type="PANTHER" id="PTHR13622:SF8">
    <property type="entry name" value="THIAMIN PYROPHOSPHOKINASE 1"/>
    <property type="match status" value="1"/>
</dbReference>